<dbReference type="SUPFAM" id="SSF52540">
    <property type="entry name" value="P-loop containing nucleoside triphosphate hydrolases"/>
    <property type="match status" value="1"/>
</dbReference>
<protein>
    <submittedName>
        <fullName evidence="5">ATP-dependent Clp protease ATP-binding subunit</fullName>
    </submittedName>
</protein>
<evidence type="ECO:0000256" key="2">
    <source>
        <dbReference type="ARBA" id="ARBA00022840"/>
    </source>
</evidence>
<dbReference type="GO" id="GO:0005737">
    <property type="term" value="C:cytoplasm"/>
    <property type="evidence" value="ECO:0007669"/>
    <property type="project" value="TreeGrafter"/>
</dbReference>
<dbReference type="PANTHER" id="PTHR11638:SF18">
    <property type="entry name" value="HEAT SHOCK PROTEIN 104"/>
    <property type="match status" value="1"/>
</dbReference>
<keyword evidence="5" id="KW-0378">Hydrolase</keyword>
<evidence type="ECO:0000259" key="4">
    <source>
        <dbReference type="SMART" id="SM00382"/>
    </source>
</evidence>
<dbReference type="EMBL" id="JACOPN010000008">
    <property type="protein sequence ID" value="MBC5717998.1"/>
    <property type="molecule type" value="Genomic_DNA"/>
</dbReference>
<name>A0A8J6IZW1_9FIRM</name>
<dbReference type="InterPro" id="IPR001270">
    <property type="entry name" value="ClpA/B"/>
</dbReference>
<dbReference type="PRINTS" id="PR00300">
    <property type="entry name" value="CLPPROTEASEA"/>
</dbReference>
<dbReference type="InterPro" id="IPR003959">
    <property type="entry name" value="ATPase_AAA_core"/>
</dbReference>
<dbReference type="GO" id="GO:0034605">
    <property type="term" value="P:cellular response to heat"/>
    <property type="evidence" value="ECO:0007669"/>
    <property type="project" value="TreeGrafter"/>
</dbReference>
<dbReference type="Proteomes" id="UP000602260">
    <property type="component" value="Unassembled WGS sequence"/>
</dbReference>
<dbReference type="Pfam" id="PF07724">
    <property type="entry name" value="AAA_2"/>
    <property type="match status" value="1"/>
</dbReference>
<gene>
    <name evidence="5" type="ORF">H8S55_11835</name>
</gene>
<feature type="domain" description="AAA+ ATPase" evidence="4">
    <location>
        <begin position="173"/>
        <end position="319"/>
    </location>
</feature>
<dbReference type="SMART" id="SM00382">
    <property type="entry name" value="AAA"/>
    <property type="match status" value="1"/>
</dbReference>
<dbReference type="PANTHER" id="PTHR11638">
    <property type="entry name" value="ATP-DEPENDENT CLP PROTEASE"/>
    <property type="match status" value="1"/>
</dbReference>
<keyword evidence="2 5" id="KW-0067">ATP-binding</keyword>
<dbReference type="RefSeq" id="WP_186879122.1">
    <property type="nucleotide sequence ID" value="NZ_JACOPN010000008.1"/>
</dbReference>
<keyword evidence="1" id="KW-0547">Nucleotide-binding</keyword>
<evidence type="ECO:0000313" key="5">
    <source>
        <dbReference type="EMBL" id="MBC5717998.1"/>
    </source>
</evidence>
<dbReference type="Gene3D" id="3.40.50.300">
    <property type="entry name" value="P-loop containing nucleotide triphosphate hydrolases"/>
    <property type="match status" value="1"/>
</dbReference>
<keyword evidence="5" id="KW-0645">Protease</keyword>
<dbReference type="InterPro" id="IPR027417">
    <property type="entry name" value="P-loop_NTPase"/>
</dbReference>
<evidence type="ECO:0000256" key="1">
    <source>
        <dbReference type="ARBA" id="ARBA00022741"/>
    </source>
</evidence>
<accession>A0A8J6IZW1</accession>
<dbReference type="InterPro" id="IPR003593">
    <property type="entry name" value="AAA+_ATPase"/>
</dbReference>
<organism evidence="5 6">
    <name type="scientific">Flintibacter faecis</name>
    <dbReference type="NCBI Taxonomy" id="2763047"/>
    <lineage>
        <taxon>Bacteria</taxon>
        <taxon>Bacillati</taxon>
        <taxon>Bacillota</taxon>
        <taxon>Clostridia</taxon>
        <taxon>Eubacteriales</taxon>
        <taxon>Flintibacter</taxon>
    </lineage>
</organism>
<dbReference type="AlphaFoldDB" id="A0A8J6IZW1"/>
<dbReference type="GO" id="GO:0008233">
    <property type="term" value="F:peptidase activity"/>
    <property type="evidence" value="ECO:0007669"/>
    <property type="project" value="UniProtKB-KW"/>
</dbReference>
<dbReference type="GO" id="GO:0005524">
    <property type="term" value="F:ATP binding"/>
    <property type="evidence" value="ECO:0007669"/>
    <property type="project" value="UniProtKB-KW"/>
</dbReference>
<dbReference type="CDD" id="cd19499">
    <property type="entry name" value="RecA-like_ClpB_Hsp104-like"/>
    <property type="match status" value="1"/>
</dbReference>
<sequence length="468" mass="50575">METKFAQFCGAEPAFYQALRRRVDLCGQSGRSYEFSPCELPTGCAPRYAALGFARREDGAYLLYWRPAVRYGGADGVLRALFARSVWRFDSYELLSARLRTLRPAGELSAAVLPAPEPSPAPRAQPSPAPQPMGALFPRLVRELGARVLGQERAVEAAAFRLCAHVGKSAPARPLSLILYGPTGVGKSELAKAVAPALERCGGPRYQTVWTELNTFTQPHSVHRLIGAPPGYVGYDDPPIFEAVRENARTVFLFDELDKAHPEVLKMFLSVLDEGRITACRPGKDGQRELDFRQCIFVFTSNADLTGRGGRRMGFSADGPKQETAAPATLAERLYQENESARRAMVRQGVLSEIAGRFTGLIGFQPLTLAARRDITRKQLRALGREYGVVIADADPDTVAALTPEAGGLSVRSSVAVLEGLLAPLLSQWAGSGAALWLSGRPDALGLTPVQGAERSASSTSLVSTFSR</sequence>
<reference evidence="5" key="1">
    <citation type="submission" date="2020-08" db="EMBL/GenBank/DDBJ databases">
        <title>Genome public.</title>
        <authorList>
            <person name="Liu C."/>
            <person name="Sun Q."/>
        </authorList>
    </citation>
    <scope>NUCLEOTIDE SEQUENCE</scope>
    <source>
        <strain evidence="5">BX5</strain>
    </source>
</reference>
<dbReference type="InterPro" id="IPR050130">
    <property type="entry name" value="ClpA_ClpB"/>
</dbReference>
<feature type="compositionally biased region" description="Pro residues" evidence="3">
    <location>
        <begin position="115"/>
        <end position="131"/>
    </location>
</feature>
<comment type="caution">
    <text evidence="5">The sequence shown here is derived from an EMBL/GenBank/DDBJ whole genome shotgun (WGS) entry which is preliminary data.</text>
</comment>
<dbReference type="GO" id="GO:0016887">
    <property type="term" value="F:ATP hydrolysis activity"/>
    <property type="evidence" value="ECO:0007669"/>
    <property type="project" value="InterPro"/>
</dbReference>
<proteinExistence type="predicted"/>
<dbReference type="GO" id="GO:0006508">
    <property type="term" value="P:proteolysis"/>
    <property type="evidence" value="ECO:0007669"/>
    <property type="project" value="UniProtKB-KW"/>
</dbReference>
<evidence type="ECO:0000313" key="6">
    <source>
        <dbReference type="Proteomes" id="UP000602260"/>
    </source>
</evidence>
<feature type="region of interest" description="Disordered" evidence="3">
    <location>
        <begin position="112"/>
        <end position="132"/>
    </location>
</feature>
<evidence type="ECO:0000256" key="3">
    <source>
        <dbReference type="SAM" id="MobiDB-lite"/>
    </source>
</evidence>
<keyword evidence="6" id="KW-1185">Reference proteome</keyword>